<evidence type="ECO:0000256" key="1">
    <source>
        <dbReference type="ARBA" id="ARBA00004141"/>
    </source>
</evidence>
<reference evidence="8" key="1">
    <citation type="submission" date="2017-02" db="UniProtKB">
        <authorList>
            <consortium name="WormBaseParasite"/>
        </authorList>
    </citation>
    <scope>IDENTIFICATION</scope>
</reference>
<dbReference type="PANTHER" id="PTHR31627">
    <property type="entry name" value="SERPENTINE RECEPTOR CLASS GAMMA-RELATED"/>
    <property type="match status" value="1"/>
</dbReference>
<evidence type="ECO:0000256" key="2">
    <source>
        <dbReference type="ARBA" id="ARBA00005692"/>
    </source>
</evidence>
<keyword evidence="3 6" id="KW-0812">Transmembrane</keyword>
<feature type="transmembrane region" description="Helical" evidence="6">
    <location>
        <begin position="131"/>
        <end position="153"/>
    </location>
</feature>
<dbReference type="Pfam" id="PF02118">
    <property type="entry name" value="Srg"/>
    <property type="match status" value="1"/>
</dbReference>
<comment type="similarity">
    <text evidence="2 6">Belongs to the nematode receptor-like protein srg family.</text>
</comment>
<feature type="transmembrane region" description="Helical" evidence="6">
    <location>
        <begin position="223"/>
        <end position="243"/>
    </location>
</feature>
<evidence type="ECO:0000313" key="8">
    <source>
        <dbReference type="WBParaSite" id="PTRK_0000453800.1"/>
    </source>
</evidence>
<accession>A0A0N4ZAN4</accession>
<sequence>MTIPIYDAIFLGFQCVCYIIYIMLALIFINKMVSGKDRKNEKDFTSFKIHFIINTFYDILQAFAVLIFQKFLHWNIWIEFFKNNLFTHILYAPVLYMSILGSIIGGCIIVINRYCALVHPIFFKQRWNIKVSLTLVGIQVILPIFSFSHNFFYNSKVNYYEILHIHTFDIADKAISQLNNVILSFFSGIVCFITLSLNIILLHRYGKLIEGLNKNEKSKKTYMFFYSLATTLCLFLLFAEQVIRLIFGLTHNDTGIYILTYVLYWIIPTFTCLQPILILTMSKEIRRQFILTYFSFLLPKSYYSHPVVLAPIYRITTIKRTIALM</sequence>
<dbReference type="GO" id="GO:0016020">
    <property type="term" value="C:membrane"/>
    <property type="evidence" value="ECO:0007669"/>
    <property type="project" value="UniProtKB-SubCell"/>
</dbReference>
<comment type="subcellular location">
    <subcellularLocation>
        <location evidence="1">Membrane</location>
        <topology evidence="1">Multi-pass membrane protein</topology>
    </subcellularLocation>
</comment>
<dbReference type="GO" id="GO:0004888">
    <property type="term" value="F:transmembrane signaling receptor activity"/>
    <property type="evidence" value="ECO:0007669"/>
    <property type="project" value="InterPro"/>
</dbReference>
<dbReference type="AlphaFoldDB" id="A0A0N4ZAN4"/>
<feature type="transmembrane region" description="Helical" evidence="6">
    <location>
        <begin position="255"/>
        <end position="279"/>
    </location>
</feature>
<feature type="transmembrane region" description="Helical" evidence="6">
    <location>
        <begin position="89"/>
        <end position="111"/>
    </location>
</feature>
<keyword evidence="7" id="KW-1185">Reference proteome</keyword>
<evidence type="ECO:0000256" key="5">
    <source>
        <dbReference type="ARBA" id="ARBA00023136"/>
    </source>
</evidence>
<feature type="transmembrane region" description="Helical" evidence="6">
    <location>
        <begin position="181"/>
        <end position="202"/>
    </location>
</feature>
<dbReference type="GO" id="GO:0007606">
    <property type="term" value="P:sensory perception of chemical stimulus"/>
    <property type="evidence" value="ECO:0007669"/>
    <property type="project" value="UniProtKB-UniRule"/>
</dbReference>
<dbReference type="InterPro" id="IPR000609">
    <property type="entry name" value="7TM_GPCR_serpentine_rcpt_Srg"/>
</dbReference>
<proteinExistence type="inferred from homology"/>
<dbReference type="WBParaSite" id="PTRK_0000453800.1">
    <property type="protein sequence ID" value="PTRK_0000453800.1"/>
    <property type="gene ID" value="PTRK_0000453800"/>
</dbReference>
<keyword evidence="5 6" id="KW-0472">Membrane</keyword>
<feature type="transmembrane region" description="Helical" evidence="6">
    <location>
        <begin position="49"/>
        <end position="69"/>
    </location>
</feature>
<feature type="transmembrane region" description="Helical" evidence="6">
    <location>
        <begin position="6"/>
        <end position="29"/>
    </location>
</feature>
<dbReference type="SUPFAM" id="SSF81321">
    <property type="entry name" value="Family A G protein-coupled receptor-like"/>
    <property type="match status" value="1"/>
</dbReference>
<dbReference type="Proteomes" id="UP000038045">
    <property type="component" value="Unplaced"/>
</dbReference>
<dbReference type="InterPro" id="IPR051119">
    <property type="entry name" value="Nematode_SR-like"/>
</dbReference>
<dbReference type="Gene3D" id="1.20.1070.10">
    <property type="entry name" value="Rhodopsin 7-helix transmembrane proteins"/>
    <property type="match status" value="1"/>
</dbReference>
<keyword evidence="4 6" id="KW-1133">Transmembrane helix</keyword>
<name>A0A0N4ZAN4_PARTI</name>
<evidence type="ECO:0000256" key="6">
    <source>
        <dbReference type="RuleBase" id="RU280813"/>
    </source>
</evidence>
<evidence type="ECO:0000313" key="7">
    <source>
        <dbReference type="Proteomes" id="UP000038045"/>
    </source>
</evidence>
<evidence type="ECO:0000256" key="3">
    <source>
        <dbReference type="ARBA" id="ARBA00022692"/>
    </source>
</evidence>
<dbReference type="PANTHER" id="PTHR31627:SF42">
    <property type="entry name" value="G_PROTEIN_RECEP_F1_2 DOMAIN-CONTAINING PROTEIN-RELATED"/>
    <property type="match status" value="1"/>
</dbReference>
<evidence type="ECO:0000256" key="4">
    <source>
        <dbReference type="ARBA" id="ARBA00022989"/>
    </source>
</evidence>
<organism evidence="7 8">
    <name type="scientific">Parastrongyloides trichosuri</name>
    <name type="common">Possum-specific nematode worm</name>
    <dbReference type="NCBI Taxonomy" id="131310"/>
    <lineage>
        <taxon>Eukaryota</taxon>
        <taxon>Metazoa</taxon>
        <taxon>Ecdysozoa</taxon>
        <taxon>Nematoda</taxon>
        <taxon>Chromadorea</taxon>
        <taxon>Rhabditida</taxon>
        <taxon>Tylenchina</taxon>
        <taxon>Panagrolaimomorpha</taxon>
        <taxon>Strongyloidoidea</taxon>
        <taxon>Strongyloididae</taxon>
        <taxon>Parastrongyloides</taxon>
    </lineage>
</organism>
<protein>
    <recommendedName>
        <fullName evidence="6">Serpentine receptor class gamma</fullName>
    </recommendedName>
</protein>